<dbReference type="AlphaFoldDB" id="A0A3P6DRC4"/>
<protein>
    <submittedName>
        <fullName evidence="1">Uncharacterized protein</fullName>
    </submittedName>
</protein>
<accession>A0A3P6DRC4</accession>
<name>A0A3P6DRC4_BRACM</name>
<dbReference type="EMBL" id="LR031585">
    <property type="protein sequence ID" value="VDD23142.1"/>
    <property type="molecule type" value="Genomic_DNA"/>
</dbReference>
<dbReference type="Proteomes" id="UP000694005">
    <property type="component" value="Chromosome A10"/>
</dbReference>
<sequence length="77" mass="8896">ISSILVHKRKYLLNEGEDLSINTFILKEYGGKFSTSSFPYKLGILKRTRIKGLTCFPDDVLEKYFNDCCHSTNQSSW</sequence>
<evidence type="ECO:0000313" key="1">
    <source>
        <dbReference type="EMBL" id="CAG7909556.1"/>
    </source>
</evidence>
<proteinExistence type="predicted"/>
<gene>
    <name evidence="1" type="ORF">BRAPAZ1V2_A10P08020.2</name>
    <name evidence="2" type="ORF">BRASC35T45978Z</name>
</gene>
<reference evidence="2" key="1">
    <citation type="submission" date="2018-11" db="EMBL/GenBank/DDBJ databases">
        <authorList>
            <consortium name="Genoscope - CEA"/>
            <person name="William W."/>
        </authorList>
    </citation>
    <scope>NUCLEOTIDE SEQUENCE</scope>
</reference>
<organism evidence="2">
    <name type="scientific">Brassica campestris</name>
    <name type="common">Field mustard</name>
    <dbReference type="NCBI Taxonomy" id="3711"/>
    <lineage>
        <taxon>Eukaryota</taxon>
        <taxon>Viridiplantae</taxon>
        <taxon>Streptophyta</taxon>
        <taxon>Embryophyta</taxon>
        <taxon>Tracheophyta</taxon>
        <taxon>Spermatophyta</taxon>
        <taxon>Magnoliopsida</taxon>
        <taxon>eudicotyledons</taxon>
        <taxon>Gunneridae</taxon>
        <taxon>Pentapetalae</taxon>
        <taxon>rosids</taxon>
        <taxon>malvids</taxon>
        <taxon>Brassicales</taxon>
        <taxon>Brassicaceae</taxon>
        <taxon>Brassiceae</taxon>
        <taxon>Brassica</taxon>
    </lineage>
</organism>
<evidence type="ECO:0000313" key="2">
    <source>
        <dbReference type="EMBL" id="VDD23142.1"/>
    </source>
</evidence>
<dbReference type="Gramene" id="A10p08020.2_BraZ1">
    <property type="protein sequence ID" value="A10p08020.2_BraZ1.CDS"/>
    <property type="gene ID" value="A10g08020.2_BraZ1"/>
</dbReference>
<feature type="non-terminal residue" evidence="2">
    <location>
        <position position="1"/>
    </location>
</feature>
<dbReference type="EMBL" id="LS974626">
    <property type="protein sequence ID" value="CAG7909556.1"/>
    <property type="molecule type" value="Genomic_DNA"/>
</dbReference>